<evidence type="ECO:0000313" key="2">
    <source>
        <dbReference type="EMBL" id="KUP05961.1"/>
    </source>
</evidence>
<feature type="transmembrane region" description="Helical" evidence="1">
    <location>
        <begin position="12"/>
        <end position="33"/>
    </location>
</feature>
<name>A0A147K7B1_9BACI</name>
<keyword evidence="3" id="KW-1185">Reference proteome</keyword>
<dbReference type="AlphaFoldDB" id="A0A147K7B1"/>
<accession>A0A147K7B1</accession>
<keyword evidence="1" id="KW-0472">Membrane</keyword>
<gene>
    <name evidence="2" type="ORF">Q75_09845</name>
</gene>
<dbReference type="STRING" id="1150625.Q75_09845"/>
<comment type="caution">
    <text evidence="2">The sequence shown here is derived from an EMBL/GenBank/DDBJ whole genome shotgun (WGS) entry which is preliminary data.</text>
</comment>
<dbReference type="RefSeq" id="WP_059283084.1">
    <property type="nucleotide sequence ID" value="NZ_LDYG01000031.1"/>
</dbReference>
<dbReference type="EMBL" id="LDYG01000031">
    <property type="protein sequence ID" value="KUP05961.1"/>
    <property type="molecule type" value="Genomic_DNA"/>
</dbReference>
<protein>
    <submittedName>
        <fullName evidence="2">Uncharacterized protein</fullName>
    </submittedName>
</protein>
<keyword evidence="1" id="KW-1133">Transmembrane helix</keyword>
<evidence type="ECO:0000256" key="1">
    <source>
        <dbReference type="SAM" id="Phobius"/>
    </source>
</evidence>
<keyword evidence="1" id="KW-0812">Transmembrane</keyword>
<proteinExistence type="predicted"/>
<evidence type="ECO:0000313" key="3">
    <source>
        <dbReference type="Proteomes" id="UP000074108"/>
    </source>
</evidence>
<organism evidence="2 3">
    <name type="scientific">Bacillus coahuilensis p1.1.43</name>
    <dbReference type="NCBI Taxonomy" id="1150625"/>
    <lineage>
        <taxon>Bacteria</taxon>
        <taxon>Bacillati</taxon>
        <taxon>Bacillota</taxon>
        <taxon>Bacilli</taxon>
        <taxon>Bacillales</taxon>
        <taxon>Bacillaceae</taxon>
        <taxon>Bacillus</taxon>
    </lineage>
</organism>
<dbReference type="PATRIC" id="fig|1150625.3.peg.2101"/>
<sequence length="96" mass="10955">MNEKGFLLAETVVSVGITLFVLSLMFLTISAFVHLREGEEYNEALYILNEQLLNKLIKNDEIKESVIPVNTFNIVVGSDASICLEREDKHECFYLK</sequence>
<reference evidence="2 3" key="1">
    <citation type="journal article" date="2016" name="Front. Microbiol.">
        <title>Microevolution Analysis of Bacillus coahuilensis Unveils Differences in Phosphorus Acquisition Strategies and Their Regulation.</title>
        <authorList>
            <person name="Gomez-Lunar Z."/>
            <person name="Hernandez-Gonzalez I."/>
            <person name="Rodriguez-Torres M.D."/>
            <person name="Souza V."/>
            <person name="Olmedo-Alvarez G."/>
        </authorList>
    </citation>
    <scope>NUCLEOTIDE SEQUENCE [LARGE SCALE GENOMIC DNA]</scope>
    <source>
        <strain evidence="3">p1.1.43</strain>
    </source>
</reference>
<dbReference type="Proteomes" id="UP000074108">
    <property type="component" value="Unassembled WGS sequence"/>
</dbReference>